<sequence length="353" mass="40005">MAQRIPLLKELRLFRIDDSQIEDHLIEHLRTLRSTGLPDGDESYSRHRVFLDDRAKISRRADQLIKARSRFDQGGHLKRDERKLLKPIMEGVTLEGPKSVHEVDEIAAKLFEEMPWLQSVIHTLWLDMRHHIQQGGTGLKFRPTLLQSPPGLGKSHLIKRLSELCKLPTVQIDGGSGSEGFPLSGVGRGWGSAECGRPLKVMLSRAVANPIVCIDEIDKAGVAESTSGLSTSLHHALLGLLEPISAESWTCPFFQTTFDMSHINWIMSCNDASRLPEPLRTRVRTVYIVPPTDKQMTEFIKREVLKRGMSECVVRNVQQLMCCARQYQMGNSIRMAVRLIDELHRLDQVPLFH</sequence>
<dbReference type="SMART" id="SM00382">
    <property type="entry name" value="AAA"/>
    <property type="match status" value="1"/>
</dbReference>
<evidence type="ECO:0000313" key="2">
    <source>
        <dbReference type="EMBL" id="AZV76953.1"/>
    </source>
</evidence>
<dbReference type="KEGG" id="sedi:EBB79_02945"/>
<dbReference type="InterPro" id="IPR003959">
    <property type="entry name" value="ATPase_AAA_core"/>
</dbReference>
<proteinExistence type="predicted"/>
<evidence type="ECO:0000313" key="3">
    <source>
        <dbReference type="Proteomes" id="UP000283063"/>
    </source>
</evidence>
<dbReference type="Proteomes" id="UP000283063">
    <property type="component" value="Chromosome"/>
</dbReference>
<keyword evidence="3" id="KW-1185">Reference proteome</keyword>
<dbReference type="OrthoDB" id="5297432at2"/>
<dbReference type="GO" id="GO:0005524">
    <property type="term" value="F:ATP binding"/>
    <property type="evidence" value="ECO:0007669"/>
    <property type="project" value="InterPro"/>
</dbReference>
<evidence type="ECO:0000259" key="1">
    <source>
        <dbReference type="SMART" id="SM00382"/>
    </source>
</evidence>
<accession>A0A3T0MYV8</accession>
<dbReference type="SUPFAM" id="SSF52540">
    <property type="entry name" value="P-loop containing nucleoside triphosphate hydrolases"/>
    <property type="match status" value="1"/>
</dbReference>
<dbReference type="Gene3D" id="3.40.50.300">
    <property type="entry name" value="P-loop containing nucleotide triphosphate hydrolases"/>
    <property type="match status" value="1"/>
</dbReference>
<reference evidence="2 3" key="1">
    <citation type="submission" date="2018-10" db="EMBL/GenBank/DDBJ databases">
        <title>Parasedimentitalea marina sp. nov., a psychrophilic bacterium isolated from deep seawater of the New Britain Trench.</title>
        <authorList>
            <person name="Cao J."/>
        </authorList>
    </citation>
    <scope>NUCLEOTIDE SEQUENCE [LARGE SCALE GENOMIC DNA]</scope>
    <source>
        <strain evidence="2 3">W43</strain>
    </source>
</reference>
<gene>
    <name evidence="2" type="ORF">EBB79_02945</name>
</gene>
<protein>
    <submittedName>
        <fullName evidence="2">AAA family ATPase</fullName>
    </submittedName>
</protein>
<dbReference type="AlphaFoldDB" id="A0A3T0MYV8"/>
<dbReference type="RefSeq" id="WP_127747490.1">
    <property type="nucleotide sequence ID" value="NZ_CP033219.1"/>
</dbReference>
<dbReference type="Pfam" id="PF00004">
    <property type="entry name" value="AAA"/>
    <property type="match status" value="1"/>
</dbReference>
<feature type="domain" description="AAA+ ATPase" evidence="1">
    <location>
        <begin position="140"/>
        <end position="293"/>
    </location>
</feature>
<dbReference type="EMBL" id="CP033219">
    <property type="protein sequence ID" value="AZV76953.1"/>
    <property type="molecule type" value="Genomic_DNA"/>
</dbReference>
<dbReference type="GO" id="GO:0016887">
    <property type="term" value="F:ATP hydrolysis activity"/>
    <property type="evidence" value="ECO:0007669"/>
    <property type="project" value="InterPro"/>
</dbReference>
<organism evidence="2 3">
    <name type="scientific">Parasedimentitalea marina</name>
    <dbReference type="NCBI Taxonomy" id="2483033"/>
    <lineage>
        <taxon>Bacteria</taxon>
        <taxon>Pseudomonadati</taxon>
        <taxon>Pseudomonadota</taxon>
        <taxon>Alphaproteobacteria</taxon>
        <taxon>Rhodobacterales</taxon>
        <taxon>Paracoccaceae</taxon>
        <taxon>Parasedimentitalea</taxon>
    </lineage>
</organism>
<name>A0A3T0MYV8_9RHOB</name>
<dbReference type="InterPro" id="IPR027417">
    <property type="entry name" value="P-loop_NTPase"/>
</dbReference>
<dbReference type="InterPro" id="IPR003593">
    <property type="entry name" value="AAA+_ATPase"/>
</dbReference>